<dbReference type="InterPro" id="IPR001199">
    <property type="entry name" value="Cyt_B5-like_heme/steroid-bd"/>
</dbReference>
<evidence type="ECO:0000256" key="8">
    <source>
        <dbReference type="ARBA" id="ARBA00015499"/>
    </source>
</evidence>
<dbReference type="Gene3D" id="3.10.120.10">
    <property type="entry name" value="Cytochrome b5-like heme/steroid binding domain"/>
    <property type="match status" value="1"/>
</dbReference>
<dbReference type="InterPro" id="IPR005066">
    <property type="entry name" value="MoCF_OxRdtse_dimer"/>
</dbReference>
<dbReference type="InterPro" id="IPR017938">
    <property type="entry name" value="Riboflavin_synthase-like_b-brl"/>
</dbReference>
<accession>A0A7H8QV77</accession>
<dbReference type="SUPFAM" id="SSF56524">
    <property type="entry name" value="Oxidoreductase molybdopterin-binding domain"/>
    <property type="match status" value="1"/>
</dbReference>
<dbReference type="GO" id="GO:0043546">
    <property type="term" value="F:molybdopterin cofactor binding"/>
    <property type="evidence" value="ECO:0007669"/>
    <property type="project" value="TreeGrafter"/>
</dbReference>
<evidence type="ECO:0000256" key="11">
    <source>
        <dbReference type="ARBA" id="ARBA00022723"/>
    </source>
</evidence>
<comment type="subunit">
    <text evidence="6">Homodimer.</text>
</comment>
<organism evidence="19 20">
    <name type="scientific">Talaromyces rugulosus</name>
    <name type="common">Penicillium rugulosum</name>
    <dbReference type="NCBI Taxonomy" id="121627"/>
    <lineage>
        <taxon>Eukaryota</taxon>
        <taxon>Fungi</taxon>
        <taxon>Dikarya</taxon>
        <taxon>Ascomycota</taxon>
        <taxon>Pezizomycotina</taxon>
        <taxon>Eurotiomycetes</taxon>
        <taxon>Eurotiomycetidae</taxon>
        <taxon>Eurotiales</taxon>
        <taxon>Trichocomaceae</taxon>
        <taxon>Talaromyces</taxon>
        <taxon>Talaromyces sect. Islandici</taxon>
    </lineage>
</organism>
<keyword evidence="20" id="KW-1185">Reference proteome</keyword>
<evidence type="ECO:0000256" key="7">
    <source>
        <dbReference type="ARBA" id="ARBA00012673"/>
    </source>
</evidence>
<evidence type="ECO:0000256" key="16">
    <source>
        <dbReference type="SAM" id="MobiDB-lite"/>
    </source>
</evidence>
<dbReference type="GO" id="GO:0006790">
    <property type="term" value="P:sulfur compound metabolic process"/>
    <property type="evidence" value="ECO:0007669"/>
    <property type="project" value="TreeGrafter"/>
</dbReference>
<keyword evidence="13" id="KW-0560">Oxidoreductase</keyword>
<dbReference type="Gene3D" id="2.40.30.10">
    <property type="entry name" value="Translation factors"/>
    <property type="match status" value="1"/>
</dbReference>
<evidence type="ECO:0000256" key="5">
    <source>
        <dbReference type="ARBA" id="ARBA00006253"/>
    </source>
</evidence>
<dbReference type="Pfam" id="PF00174">
    <property type="entry name" value="Oxidored_molyb"/>
    <property type="match status" value="1"/>
</dbReference>
<evidence type="ECO:0000256" key="14">
    <source>
        <dbReference type="ARBA" id="ARBA00023063"/>
    </source>
</evidence>
<dbReference type="Gene3D" id="3.90.420.10">
    <property type="entry name" value="Oxidoreductase, molybdopterin-binding domain"/>
    <property type="match status" value="1"/>
</dbReference>
<evidence type="ECO:0000256" key="4">
    <source>
        <dbReference type="ARBA" id="ARBA00003838"/>
    </source>
</evidence>
<feature type="region of interest" description="Disordered" evidence="16">
    <location>
        <begin position="1"/>
        <end position="20"/>
    </location>
</feature>
<sequence length="1026" mass="117713">MSPSSKKHPGASDVEILNEPDWTLTHNHRVGTRGRDARFMGVTHTGDERPFELEKIAEEELDQLREQVSKGELITVRDIMTKQKDFHLERPDVHPNFWRYVLHTTESYIKQEQPWPINKKKEEEQGKKQREKEAEEKEQREQENIKRPGGEKQKQKENEQKKKGSGEDEERNDNANSKPASSPEEEALLQYLRHEQEYRSLMQTDDGRGRCPIQNERLPEKIDEADQFSPDSWVPRSDKLIRLTGKHPMNAEANLTTLFEAGLITPSPIHYVRNHGAVPHLLWENHKLEVVADKYLVFGMDDLQKQFESVNIPVFMACDGNRRKELNMIMKTRGFNFTAAASGCSYWRGVLLCDVLMFAGVTQLVEKNPEKQFWVNFEGADTLTEGKYETCIPLDYAMDRNNDVMLAYQMNDHPIPPDHGYPLRLILPGWVGARSVKWLARVWISDHENGSHYHIYDNRQLPSFITDTSSDIAQTMFRHHSTICNEQMLNSVIARPAQGEKIDLVDVKKGKMYRITGYAYNGSGDEIDKVEISLDGGEHWLYCVRKYPDAPIRHSLKFWTWLHWHIDLDITKLIRAQSIIVRAFDVHKNTQPPKPVWNIEGMMNNCWYEVKPEVFDDPQNEEAYLLFRHPVDAGNGKNGWMEESTEERIEEVKRKVSAPEKQFTRQEVEKHGNEDDCWIVVNGNVYDATSVLSWHPGGKGAIMAHAGIVHMETTDEFEGIHDDYALGQLKQCIIGKVTQRAMDYMTKDAEQKKQERSQVKHDPEAALDKYKWIQARLLNKAKLSEDTNLYTFGLPPPTTKLGLGTGQHIQVGFHFQDRLVVRPYTPVRPVMESEDDGSFDLVVKTYYPDTTQPGGTMSNILDCLRHGEEIEVKGPAGDIQYQGGGRFVIDGREHRFNNVSLILGGSGVTPGYQIIARILEDQEDNTKIKVIDTNKSEADILMSGDFDQFAKNHADQFAIVHVLSHASENWKGEKGHITEDIIKQHAFEPDRNNVALLCGPPMMIQKIALPVLKDWGYEEDNNLFGF</sequence>
<dbReference type="GO" id="GO:0042128">
    <property type="term" value="P:nitrate assimilation"/>
    <property type="evidence" value="ECO:0007669"/>
    <property type="project" value="UniProtKB-KW"/>
</dbReference>
<dbReference type="InterPro" id="IPR008335">
    <property type="entry name" value="Mopterin_OxRdtase_euk"/>
</dbReference>
<evidence type="ECO:0000256" key="15">
    <source>
        <dbReference type="ARBA" id="ARBA00049155"/>
    </source>
</evidence>
<keyword evidence="10" id="KW-0285">Flavoprotein</keyword>
<dbReference type="InterPro" id="IPR000572">
    <property type="entry name" value="OxRdtase_Mopterin-bd_dom"/>
</dbReference>
<dbReference type="Pfam" id="PF00173">
    <property type="entry name" value="Cyt-b5"/>
    <property type="match status" value="1"/>
</dbReference>
<comment type="function">
    <text evidence="4">Nitrate reductase is a key enzyme involved in the first step of nitrate assimilation in plants, fungi and bacteria.</text>
</comment>
<dbReference type="PROSITE" id="PS51384">
    <property type="entry name" value="FAD_FR"/>
    <property type="match status" value="1"/>
</dbReference>
<keyword evidence="11" id="KW-0479">Metal-binding</keyword>
<dbReference type="AlphaFoldDB" id="A0A7H8QV77"/>
<dbReference type="EMBL" id="CP055900">
    <property type="protein sequence ID" value="QKX57910.1"/>
    <property type="molecule type" value="Genomic_DNA"/>
</dbReference>
<name>A0A7H8QV77_TALRU</name>
<dbReference type="KEGG" id="trg:TRUGW13939_05030"/>
<dbReference type="InterPro" id="IPR039261">
    <property type="entry name" value="FNR_nucleotide-bd"/>
</dbReference>
<dbReference type="InterPro" id="IPR036374">
    <property type="entry name" value="OxRdtase_Mopterin-bd_sf"/>
</dbReference>
<evidence type="ECO:0000259" key="17">
    <source>
        <dbReference type="PROSITE" id="PS50255"/>
    </source>
</evidence>
<evidence type="ECO:0000256" key="12">
    <source>
        <dbReference type="ARBA" id="ARBA00022827"/>
    </source>
</evidence>
<dbReference type="SUPFAM" id="SSF55856">
    <property type="entry name" value="Cytochrome b5-like heme/steroid binding domain"/>
    <property type="match status" value="1"/>
</dbReference>
<dbReference type="SMART" id="SM01117">
    <property type="entry name" value="Cyt-b5"/>
    <property type="match status" value="1"/>
</dbReference>
<evidence type="ECO:0000256" key="3">
    <source>
        <dbReference type="ARBA" id="ARBA00001974"/>
    </source>
</evidence>
<dbReference type="PANTHER" id="PTHR19372">
    <property type="entry name" value="SULFITE REDUCTASE"/>
    <property type="match status" value="1"/>
</dbReference>
<dbReference type="InterPro" id="IPR001433">
    <property type="entry name" value="OxRdtase_FAD/NAD-bd"/>
</dbReference>
<comment type="catalytic activity">
    <reaction evidence="15">
        <text>nitrite + NADP(+) + H2O = nitrate + NADPH + H(+)</text>
        <dbReference type="Rhea" id="RHEA:19061"/>
        <dbReference type="ChEBI" id="CHEBI:15377"/>
        <dbReference type="ChEBI" id="CHEBI:15378"/>
        <dbReference type="ChEBI" id="CHEBI:16301"/>
        <dbReference type="ChEBI" id="CHEBI:17632"/>
        <dbReference type="ChEBI" id="CHEBI:57783"/>
        <dbReference type="ChEBI" id="CHEBI:58349"/>
        <dbReference type="EC" id="1.7.1.3"/>
    </reaction>
</comment>
<keyword evidence="14" id="KW-0534">Nitrate assimilation</keyword>
<comment type="cofactor">
    <cofactor evidence="1">
        <name>Mo-molybdopterin</name>
        <dbReference type="ChEBI" id="CHEBI:71302"/>
    </cofactor>
</comment>
<dbReference type="SUPFAM" id="SSF63380">
    <property type="entry name" value="Riboflavin synthase domain-like"/>
    <property type="match status" value="1"/>
</dbReference>
<dbReference type="InterPro" id="IPR014756">
    <property type="entry name" value="Ig_E-set"/>
</dbReference>
<feature type="domain" description="Cytochrome b5 heme-binding" evidence="17">
    <location>
        <begin position="660"/>
        <end position="738"/>
    </location>
</feature>
<feature type="compositionally biased region" description="Basic and acidic residues" evidence="16">
    <location>
        <begin position="119"/>
        <end position="166"/>
    </location>
</feature>
<dbReference type="SUPFAM" id="SSF52343">
    <property type="entry name" value="Ferredoxin reductase-like, C-terminal NADP-linked domain"/>
    <property type="match status" value="1"/>
</dbReference>
<evidence type="ECO:0000256" key="2">
    <source>
        <dbReference type="ARBA" id="ARBA00001971"/>
    </source>
</evidence>
<keyword evidence="9" id="KW-0500">Molybdenum</keyword>
<evidence type="ECO:0000256" key="6">
    <source>
        <dbReference type="ARBA" id="ARBA00011738"/>
    </source>
</evidence>
<dbReference type="InterPro" id="IPR036400">
    <property type="entry name" value="Cyt_B5-like_heme/steroid_sf"/>
</dbReference>
<dbReference type="CDD" id="cd06183">
    <property type="entry name" value="cyt_b5_reduct_like"/>
    <property type="match status" value="1"/>
</dbReference>
<comment type="similarity">
    <text evidence="5">Belongs to the nitrate reductase family.</text>
</comment>
<dbReference type="SUPFAM" id="SSF81296">
    <property type="entry name" value="E set domains"/>
    <property type="match status" value="1"/>
</dbReference>
<comment type="cofactor">
    <cofactor evidence="3">
        <name>FAD</name>
        <dbReference type="ChEBI" id="CHEBI:57692"/>
    </cofactor>
</comment>
<dbReference type="PRINTS" id="PR00407">
    <property type="entry name" value="EUMOPTERIN"/>
</dbReference>
<proteinExistence type="inferred from homology"/>
<dbReference type="GeneID" id="55992528"/>
<dbReference type="GO" id="GO:0030151">
    <property type="term" value="F:molybdenum ion binding"/>
    <property type="evidence" value="ECO:0007669"/>
    <property type="project" value="InterPro"/>
</dbReference>
<dbReference type="Proteomes" id="UP000509510">
    <property type="component" value="Chromosome III"/>
</dbReference>
<keyword evidence="12" id="KW-0274">FAD</keyword>
<evidence type="ECO:0000259" key="18">
    <source>
        <dbReference type="PROSITE" id="PS51384"/>
    </source>
</evidence>
<dbReference type="PROSITE" id="PS50255">
    <property type="entry name" value="CYTOCHROME_B5_2"/>
    <property type="match status" value="1"/>
</dbReference>
<evidence type="ECO:0000256" key="13">
    <source>
        <dbReference type="ARBA" id="ARBA00023002"/>
    </source>
</evidence>
<dbReference type="RefSeq" id="XP_035344088.1">
    <property type="nucleotide sequence ID" value="XM_035488195.1"/>
</dbReference>
<dbReference type="Pfam" id="PF03404">
    <property type="entry name" value="Mo-co_dimer"/>
    <property type="match status" value="1"/>
</dbReference>
<dbReference type="Gene3D" id="3.40.50.80">
    <property type="entry name" value="Nucleotide-binding domain of ferredoxin-NADP reductase (FNR) module"/>
    <property type="match status" value="1"/>
</dbReference>
<reference evidence="20" key="1">
    <citation type="submission" date="2020-06" db="EMBL/GenBank/DDBJ databases">
        <title>A chromosome-scale genome assembly of Talaromyces rugulosus W13939.</title>
        <authorList>
            <person name="Wang B."/>
            <person name="Guo L."/>
            <person name="Ye K."/>
            <person name="Wang L."/>
        </authorList>
    </citation>
    <scope>NUCLEOTIDE SEQUENCE [LARGE SCALE GENOMIC DNA]</scope>
    <source>
        <strain evidence="20">W13939</strain>
    </source>
</reference>
<dbReference type="OrthoDB" id="432685at2759"/>
<dbReference type="PANTHER" id="PTHR19372:SF7">
    <property type="entry name" value="SULFITE OXIDASE, MITOCHONDRIAL"/>
    <property type="match status" value="1"/>
</dbReference>
<dbReference type="Gene3D" id="2.60.40.650">
    <property type="match status" value="1"/>
</dbReference>
<dbReference type="GO" id="GO:0050464">
    <property type="term" value="F:nitrate reductase (NADPH) activity"/>
    <property type="evidence" value="ECO:0007669"/>
    <property type="project" value="UniProtKB-EC"/>
</dbReference>
<dbReference type="Pfam" id="PF00175">
    <property type="entry name" value="NAD_binding_1"/>
    <property type="match status" value="1"/>
</dbReference>
<dbReference type="PRINTS" id="PR00406">
    <property type="entry name" value="CYTB5RDTASE"/>
</dbReference>
<evidence type="ECO:0000256" key="1">
    <source>
        <dbReference type="ARBA" id="ARBA00001924"/>
    </source>
</evidence>
<dbReference type="GO" id="GO:0020037">
    <property type="term" value="F:heme binding"/>
    <property type="evidence" value="ECO:0007669"/>
    <property type="project" value="TreeGrafter"/>
</dbReference>
<evidence type="ECO:0000313" key="20">
    <source>
        <dbReference type="Proteomes" id="UP000509510"/>
    </source>
</evidence>
<feature type="domain" description="FAD-binding FR-type" evidence="18">
    <location>
        <begin position="770"/>
        <end position="882"/>
    </location>
</feature>
<evidence type="ECO:0000256" key="10">
    <source>
        <dbReference type="ARBA" id="ARBA00022630"/>
    </source>
</evidence>
<dbReference type="GO" id="GO:0008482">
    <property type="term" value="F:sulfite oxidase activity"/>
    <property type="evidence" value="ECO:0007669"/>
    <property type="project" value="TreeGrafter"/>
</dbReference>
<evidence type="ECO:0000256" key="9">
    <source>
        <dbReference type="ARBA" id="ARBA00022505"/>
    </source>
</evidence>
<dbReference type="InterPro" id="IPR017927">
    <property type="entry name" value="FAD-bd_FR_type"/>
</dbReference>
<comment type="cofactor">
    <cofactor evidence="2">
        <name>heme</name>
        <dbReference type="ChEBI" id="CHEBI:30413"/>
    </cofactor>
</comment>
<gene>
    <name evidence="19" type="ORF">TRUGW13939_05030</name>
</gene>
<dbReference type="EC" id="1.7.1.3" evidence="7"/>
<dbReference type="InterPro" id="IPR008333">
    <property type="entry name" value="Cbr1-like_FAD-bd_dom"/>
</dbReference>
<dbReference type="Pfam" id="PF00970">
    <property type="entry name" value="FAD_binding_6"/>
    <property type="match status" value="1"/>
</dbReference>
<evidence type="ECO:0000313" key="19">
    <source>
        <dbReference type="EMBL" id="QKX57910.1"/>
    </source>
</evidence>
<protein>
    <recommendedName>
        <fullName evidence="8">Nitrate reductase [NADPH]</fullName>
        <ecNumber evidence="7">1.7.1.3</ecNumber>
    </recommendedName>
</protein>
<feature type="region of interest" description="Disordered" evidence="16">
    <location>
        <begin position="116"/>
        <end position="185"/>
    </location>
</feature>